<accession>A0A382EYH7</accession>
<dbReference type="AlphaFoldDB" id="A0A382EYH7"/>
<sequence length="52" mass="6033">MSLGSTHCINHCAMLVEKNKLLQIMIGRISWVSSFGRYYKQYTMGCFTWKGI</sequence>
<reference evidence="1" key="1">
    <citation type="submission" date="2018-05" db="EMBL/GenBank/DDBJ databases">
        <authorList>
            <person name="Lanie J.A."/>
            <person name="Ng W.-L."/>
            <person name="Kazmierczak K.M."/>
            <person name="Andrzejewski T.M."/>
            <person name="Davidsen T.M."/>
            <person name="Wayne K.J."/>
            <person name="Tettelin H."/>
            <person name="Glass J.I."/>
            <person name="Rusch D."/>
            <person name="Podicherti R."/>
            <person name="Tsui H.-C.T."/>
            <person name="Winkler M.E."/>
        </authorList>
    </citation>
    <scope>NUCLEOTIDE SEQUENCE</scope>
</reference>
<proteinExistence type="predicted"/>
<gene>
    <name evidence="1" type="ORF">METZ01_LOCUS208640</name>
</gene>
<evidence type="ECO:0000313" key="1">
    <source>
        <dbReference type="EMBL" id="SVB55786.1"/>
    </source>
</evidence>
<protein>
    <submittedName>
        <fullName evidence="1">Uncharacterized protein</fullName>
    </submittedName>
</protein>
<name>A0A382EYH7_9ZZZZ</name>
<organism evidence="1">
    <name type="scientific">marine metagenome</name>
    <dbReference type="NCBI Taxonomy" id="408172"/>
    <lineage>
        <taxon>unclassified sequences</taxon>
        <taxon>metagenomes</taxon>
        <taxon>ecological metagenomes</taxon>
    </lineage>
</organism>
<dbReference type="EMBL" id="UINC01047033">
    <property type="protein sequence ID" value="SVB55786.1"/>
    <property type="molecule type" value="Genomic_DNA"/>
</dbReference>